<keyword evidence="2" id="KW-1185">Reference proteome</keyword>
<comment type="caution">
    <text evidence="1">The sequence shown here is derived from an EMBL/GenBank/DDBJ whole genome shotgun (WGS) entry which is preliminary data.</text>
</comment>
<evidence type="ECO:0000313" key="2">
    <source>
        <dbReference type="Proteomes" id="UP000004754"/>
    </source>
</evidence>
<organism evidence="1 2">
    <name type="scientific">Pseudoramibacter alactolyticus ATCC 23263</name>
    <dbReference type="NCBI Taxonomy" id="887929"/>
    <lineage>
        <taxon>Bacteria</taxon>
        <taxon>Bacillati</taxon>
        <taxon>Bacillota</taxon>
        <taxon>Clostridia</taxon>
        <taxon>Eubacteriales</taxon>
        <taxon>Eubacteriaceae</taxon>
        <taxon>Pseudoramibacter</taxon>
    </lineage>
</organism>
<dbReference type="Proteomes" id="UP000004754">
    <property type="component" value="Unassembled WGS sequence"/>
</dbReference>
<name>E6MJI5_9FIRM</name>
<dbReference type="HOGENOM" id="CLU_2790737_0_0_9"/>
<dbReference type="AlphaFoldDB" id="E6MJI5"/>
<proteinExistence type="predicted"/>
<gene>
    <name evidence="1" type="ORF">HMP0721_2170</name>
</gene>
<sequence length="68" mass="7354">MPSSPPAKRWNLSSLISEPPNIAGMARKNVNSAAAQRPALLRDAGGFLASLAAMADPWVFGRKRENHR</sequence>
<evidence type="ECO:0000313" key="1">
    <source>
        <dbReference type="EMBL" id="EFV00721.1"/>
    </source>
</evidence>
<dbReference type="EMBL" id="AEQN01000028">
    <property type="protein sequence ID" value="EFV00721.1"/>
    <property type="molecule type" value="Genomic_DNA"/>
</dbReference>
<reference evidence="1 2" key="1">
    <citation type="submission" date="2010-12" db="EMBL/GenBank/DDBJ databases">
        <authorList>
            <person name="Muzny D."/>
            <person name="Qin X."/>
            <person name="Deng J."/>
            <person name="Jiang H."/>
            <person name="Liu Y."/>
            <person name="Qu J."/>
            <person name="Song X.-Z."/>
            <person name="Zhang L."/>
            <person name="Thornton R."/>
            <person name="Coyle M."/>
            <person name="Francisco L."/>
            <person name="Jackson L."/>
            <person name="Javaid M."/>
            <person name="Korchina V."/>
            <person name="Kovar C."/>
            <person name="Mata R."/>
            <person name="Mathew T."/>
            <person name="Ngo R."/>
            <person name="Nguyen L."/>
            <person name="Nguyen N."/>
            <person name="Okwuonu G."/>
            <person name="Ongeri F."/>
            <person name="Pham C."/>
            <person name="Simmons D."/>
            <person name="Wilczek-Boney K."/>
            <person name="Hale W."/>
            <person name="Jakkamsetti A."/>
            <person name="Pham P."/>
            <person name="Ruth R."/>
            <person name="San Lucas F."/>
            <person name="Warren J."/>
            <person name="Zhang J."/>
            <person name="Zhao Z."/>
            <person name="Zhou C."/>
            <person name="Zhu D."/>
            <person name="Lee S."/>
            <person name="Bess C."/>
            <person name="Blankenburg K."/>
            <person name="Forbes L."/>
            <person name="Fu Q."/>
            <person name="Gubbala S."/>
            <person name="Hirani K."/>
            <person name="Jayaseelan J.C."/>
            <person name="Lara F."/>
            <person name="Munidasa M."/>
            <person name="Palculict T."/>
            <person name="Patil S."/>
            <person name="Pu L.-L."/>
            <person name="Saada N."/>
            <person name="Tang L."/>
            <person name="Weissenberger G."/>
            <person name="Zhu Y."/>
            <person name="Hemphill L."/>
            <person name="Shang Y."/>
            <person name="Youmans B."/>
            <person name="Ayvaz T."/>
            <person name="Ross M."/>
            <person name="Santibanez J."/>
            <person name="Aqrawi P."/>
            <person name="Gross S."/>
            <person name="Joshi V."/>
            <person name="Fowler G."/>
            <person name="Nazareth L."/>
            <person name="Reid J."/>
            <person name="Worley K."/>
            <person name="Petrosino J."/>
            <person name="Highlander S."/>
            <person name="Gibbs R."/>
        </authorList>
    </citation>
    <scope>NUCLEOTIDE SEQUENCE [LARGE SCALE GENOMIC DNA]</scope>
    <source>
        <strain evidence="1 2">ATCC 23263</strain>
    </source>
</reference>
<protein>
    <submittedName>
        <fullName evidence="1">Uncharacterized protein</fullName>
    </submittedName>
</protein>
<accession>E6MJI5</accession>
<dbReference type="STRING" id="887929.HMP0721_2170"/>